<evidence type="ECO:0000256" key="1">
    <source>
        <dbReference type="SAM" id="MobiDB-lite"/>
    </source>
</evidence>
<gene>
    <name evidence="2" type="ORF">G6F64_015039</name>
</gene>
<accession>A0A9P6WSB9</accession>
<organism evidence="2 3">
    <name type="scientific">Rhizopus oryzae</name>
    <name type="common">Mucormycosis agent</name>
    <name type="synonym">Rhizopus arrhizus var. delemar</name>
    <dbReference type="NCBI Taxonomy" id="64495"/>
    <lineage>
        <taxon>Eukaryota</taxon>
        <taxon>Fungi</taxon>
        <taxon>Fungi incertae sedis</taxon>
        <taxon>Mucoromycota</taxon>
        <taxon>Mucoromycotina</taxon>
        <taxon>Mucoromycetes</taxon>
        <taxon>Mucorales</taxon>
        <taxon>Mucorineae</taxon>
        <taxon>Rhizopodaceae</taxon>
        <taxon>Rhizopus</taxon>
    </lineage>
</organism>
<protein>
    <submittedName>
        <fullName evidence="2">Uncharacterized protein</fullName>
    </submittedName>
</protein>
<feature type="region of interest" description="Disordered" evidence="1">
    <location>
        <begin position="26"/>
        <end position="67"/>
    </location>
</feature>
<dbReference type="AlphaFoldDB" id="A0A9P6WSB9"/>
<evidence type="ECO:0000313" key="3">
    <source>
        <dbReference type="Proteomes" id="UP000716291"/>
    </source>
</evidence>
<dbReference type="EMBL" id="JAANQT010010843">
    <property type="protein sequence ID" value="KAG1274795.1"/>
    <property type="molecule type" value="Genomic_DNA"/>
</dbReference>
<reference evidence="2" key="1">
    <citation type="journal article" date="2020" name="Microb. Genom.">
        <title>Genetic diversity of clinical and environmental Mucorales isolates obtained from an investigation of mucormycosis cases among solid organ transplant recipients.</title>
        <authorList>
            <person name="Nguyen M.H."/>
            <person name="Kaul D."/>
            <person name="Muto C."/>
            <person name="Cheng S.J."/>
            <person name="Richter R.A."/>
            <person name="Bruno V.M."/>
            <person name="Liu G."/>
            <person name="Beyhan S."/>
            <person name="Sundermann A.J."/>
            <person name="Mounaud S."/>
            <person name="Pasculle A.W."/>
            <person name="Nierman W.C."/>
            <person name="Driscoll E."/>
            <person name="Cumbie R."/>
            <person name="Clancy C.J."/>
            <person name="Dupont C.L."/>
        </authorList>
    </citation>
    <scope>NUCLEOTIDE SEQUENCE</scope>
    <source>
        <strain evidence="2">GL11</strain>
    </source>
</reference>
<comment type="caution">
    <text evidence="2">The sequence shown here is derived from an EMBL/GenBank/DDBJ whole genome shotgun (WGS) entry which is preliminary data.</text>
</comment>
<evidence type="ECO:0000313" key="2">
    <source>
        <dbReference type="EMBL" id="KAG1274795.1"/>
    </source>
</evidence>
<proteinExistence type="predicted"/>
<keyword evidence="3" id="KW-1185">Reference proteome</keyword>
<sequence>MANTSSGVGTRGADTVMVGVVTTVAGGAGSAPKAGAQRASSEKARQGTEGRYMTAPGSGGRSRLWRV</sequence>
<name>A0A9P6WSB9_RHIOR</name>
<feature type="compositionally biased region" description="Low complexity" evidence="1">
    <location>
        <begin position="26"/>
        <end position="36"/>
    </location>
</feature>
<dbReference type="Proteomes" id="UP000716291">
    <property type="component" value="Unassembled WGS sequence"/>
</dbReference>